<comment type="caution">
    <text evidence="2">The sequence shown here is derived from an EMBL/GenBank/DDBJ whole genome shotgun (WGS) entry which is preliminary data.</text>
</comment>
<dbReference type="NCBIfam" id="TIGR04518">
    <property type="entry name" value="ECF_S_folT_fam"/>
    <property type="match status" value="1"/>
</dbReference>
<dbReference type="Pfam" id="PF12822">
    <property type="entry name" value="ECF_trnsprt"/>
    <property type="match status" value="1"/>
</dbReference>
<dbReference type="Gene3D" id="1.10.1760.20">
    <property type="match status" value="1"/>
</dbReference>
<dbReference type="EMBL" id="JACONZ010000001">
    <property type="protein sequence ID" value="MBC5580222.1"/>
    <property type="molecule type" value="Genomic_DNA"/>
</dbReference>
<dbReference type="Proteomes" id="UP000659630">
    <property type="component" value="Unassembled WGS sequence"/>
</dbReference>
<keyword evidence="1" id="KW-0472">Membrane</keyword>
<feature type="transmembrane region" description="Helical" evidence="1">
    <location>
        <begin position="127"/>
        <end position="148"/>
    </location>
</feature>
<feature type="transmembrane region" description="Helical" evidence="1">
    <location>
        <begin position="96"/>
        <end position="115"/>
    </location>
</feature>
<evidence type="ECO:0000313" key="2">
    <source>
        <dbReference type="EMBL" id="MBC5580222.1"/>
    </source>
</evidence>
<keyword evidence="3" id="KW-1185">Reference proteome</keyword>
<keyword evidence="1" id="KW-1133">Transmembrane helix</keyword>
<accession>A0A923L0E6</accession>
<organism evidence="2 3">
    <name type="scientific">Anaerofilum hominis</name>
    <dbReference type="NCBI Taxonomy" id="2763016"/>
    <lineage>
        <taxon>Bacteria</taxon>
        <taxon>Bacillati</taxon>
        <taxon>Bacillota</taxon>
        <taxon>Clostridia</taxon>
        <taxon>Eubacteriales</taxon>
        <taxon>Oscillospiraceae</taxon>
        <taxon>Anaerofilum</taxon>
    </lineage>
</organism>
<gene>
    <name evidence="2" type="ORF">H8S23_01745</name>
</gene>
<reference evidence="2" key="1">
    <citation type="submission" date="2020-08" db="EMBL/GenBank/DDBJ databases">
        <title>Genome public.</title>
        <authorList>
            <person name="Liu C."/>
            <person name="Sun Q."/>
        </authorList>
    </citation>
    <scope>NUCLEOTIDE SEQUENCE</scope>
    <source>
        <strain evidence="2">BX8</strain>
    </source>
</reference>
<keyword evidence="1" id="KW-0812">Transmembrane</keyword>
<protein>
    <submittedName>
        <fullName evidence="2">Folate family ECF transporter S component</fullName>
    </submittedName>
</protein>
<name>A0A923L0E6_9FIRM</name>
<dbReference type="InterPro" id="IPR024529">
    <property type="entry name" value="ECF_trnsprt_substrate-spec"/>
</dbReference>
<feature type="transmembrane region" description="Helical" evidence="1">
    <location>
        <begin position="168"/>
        <end position="192"/>
    </location>
</feature>
<feature type="transmembrane region" description="Helical" evidence="1">
    <location>
        <begin position="59"/>
        <end position="90"/>
    </location>
</feature>
<proteinExistence type="predicted"/>
<dbReference type="InterPro" id="IPR030949">
    <property type="entry name" value="ECF_S_folate_fam"/>
</dbReference>
<dbReference type="GO" id="GO:0022857">
    <property type="term" value="F:transmembrane transporter activity"/>
    <property type="evidence" value="ECO:0007669"/>
    <property type="project" value="InterPro"/>
</dbReference>
<evidence type="ECO:0000256" key="1">
    <source>
        <dbReference type="SAM" id="Phobius"/>
    </source>
</evidence>
<evidence type="ECO:0000313" key="3">
    <source>
        <dbReference type="Proteomes" id="UP000659630"/>
    </source>
</evidence>
<sequence length="202" mass="22209">MSETRNDLVFLSPFSAAYWRSAAAEAKKVRMLTLTALFVALRVVVGLFPIPLGDNLHIFFGFFINGLGSAIYGPLLGLVSGFCTDILGFIVHPTGAFFPGYVLTSMLGSFFYGLFFYRARISGLRVLLAKLVVNLGINVGLGALWSAILYGKGYYYYLAKSLIKNIGMWPLEAVLLFLFFKAILPVTARAALTPKQDGVKLW</sequence>
<dbReference type="AlphaFoldDB" id="A0A923L0E6"/>
<dbReference type="RefSeq" id="WP_186886588.1">
    <property type="nucleotide sequence ID" value="NZ_JACONZ010000001.1"/>
</dbReference>
<feature type="transmembrane region" description="Helical" evidence="1">
    <location>
        <begin position="34"/>
        <end position="52"/>
    </location>
</feature>